<protein>
    <submittedName>
        <fullName evidence="1">Uncharacterized protein</fullName>
    </submittedName>
</protein>
<dbReference type="RefSeq" id="WP_265423621.1">
    <property type="nucleotide sequence ID" value="NZ_JAPFPW010000001.1"/>
</dbReference>
<dbReference type="EMBL" id="JAPFPW010000001">
    <property type="protein sequence ID" value="MCW7752762.1"/>
    <property type="molecule type" value="Genomic_DNA"/>
</dbReference>
<evidence type="ECO:0000313" key="2">
    <source>
        <dbReference type="Proteomes" id="UP001209681"/>
    </source>
</evidence>
<keyword evidence="2" id="KW-1185">Reference proteome</keyword>
<dbReference type="Proteomes" id="UP001209681">
    <property type="component" value="Unassembled WGS sequence"/>
</dbReference>
<accession>A0ABT3N6U1</accession>
<name>A0ABT3N6U1_9BACT</name>
<reference evidence="1 2" key="1">
    <citation type="submission" date="2022-11" db="EMBL/GenBank/DDBJ databases">
        <title>Desulfobotulus tamanensis H1 sp. nov. - anaerobic, alkaliphilic, sulphate reducing bacterium isolated from terrestrial mud volcano.</title>
        <authorList>
            <person name="Frolova A."/>
            <person name="Merkel A.Y."/>
            <person name="Slobodkin A.I."/>
        </authorList>
    </citation>
    <scope>NUCLEOTIDE SEQUENCE [LARGE SCALE GENOMIC DNA]</scope>
    <source>
        <strain evidence="1 2">H1</strain>
    </source>
</reference>
<organism evidence="1 2">
    <name type="scientific">Desulfobotulus pelophilus</name>
    <dbReference type="NCBI Taxonomy" id="2823377"/>
    <lineage>
        <taxon>Bacteria</taxon>
        <taxon>Pseudomonadati</taxon>
        <taxon>Thermodesulfobacteriota</taxon>
        <taxon>Desulfobacteria</taxon>
        <taxon>Desulfobacterales</taxon>
        <taxon>Desulfobacteraceae</taxon>
        <taxon>Desulfobotulus</taxon>
    </lineage>
</organism>
<gene>
    <name evidence="1" type="ORF">OOT00_02030</name>
</gene>
<evidence type="ECO:0000313" key="1">
    <source>
        <dbReference type="EMBL" id="MCW7752762.1"/>
    </source>
</evidence>
<comment type="caution">
    <text evidence="1">The sequence shown here is derived from an EMBL/GenBank/DDBJ whole genome shotgun (WGS) entry which is preliminary data.</text>
</comment>
<sequence length="169" mass="19833">MQRIYMVLAWFVCLFILSALSYGDGPPDFRQVNWGMGRLAVMAAEESVPEPVSGSGLSYRLWLLGQRVFLGYSFSANRLFEARYVFPEPSFSLQKEVRDILESKYGNPDNKTDHENSLQWQTERTQIRMISGDDGYLRVVYTGREMVQWHESRRHNRMEEKHARLLNQF</sequence>
<proteinExistence type="predicted"/>